<feature type="region of interest" description="Disordered" evidence="1">
    <location>
        <begin position="160"/>
        <end position="190"/>
    </location>
</feature>
<comment type="caution">
    <text evidence="2">The sequence shown here is derived from an EMBL/GenBank/DDBJ whole genome shotgun (WGS) entry which is preliminary data.</text>
</comment>
<proteinExistence type="predicted"/>
<accession>A0AAD6S6L9</accession>
<gene>
    <name evidence="2" type="ORF">C8F04DRAFT_1195070</name>
</gene>
<sequence>MFKYISNLGQLYLEGQVSYISTKIDSHIFLGCSFGIVGHDERAPPFTVRRAERGECAYGGVVSVVVQPPDHRTGVWPCLAGPFGTMVTGPNARIATFLFSSAAVQCTMNLCRRDPEVRGRAGEGRRVWEMQDSWTEWDGASAFWIAHPIATMGDYTLPHIAPPSSAPRGTPPHRSAAPSRTCRATTHATEGPQIRAKPGLTLTITGGSAHPPCTFSTHRRACPRCAHVPTLPWASARVDVHPPTHVSRPPAMCAAVLIRRESAPTHTAAHTKPSLSLGASSVDCPHAIPDFALIPNLPASTPLRATVRSNLALSRQRQQTVMNSFFRR</sequence>
<reference evidence="2" key="1">
    <citation type="submission" date="2023-03" db="EMBL/GenBank/DDBJ databases">
        <title>Massive genome expansion in bonnet fungi (Mycena s.s.) driven by repeated elements and novel gene families across ecological guilds.</title>
        <authorList>
            <consortium name="Lawrence Berkeley National Laboratory"/>
            <person name="Harder C.B."/>
            <person name="Miyauchi S."/>
            <person name="Viragh M."/>
            <person name="Kuo A."/>
            <person name="Thoen E."/>
            <person name="Andreopoulos B."/>
            <person name="Lu D."/>
            <person name="Skrede I."/>
            <person name="Drula E."/>
            <person name="Henrissat B."/>
            <person name="Morin E."/>
            <person name="Kohler A."/>
            <person name="Barry K."/>
            <person name="LaButti K."/>
            <person name="Morin E."/>
            <person name="Salamov A."/>
            <person name="Lipzen A."/>
            <person name="Mereny Z."/>
            <person name="Hegedus B."/>
            <person name="Baldrian P."/>
            <person name="Stursova M."/>
            <person name="Weitz H."/>
            <person name="Taylor A."/>
            <person name="Grigoriev I.V."/>
            <person name="Nagy L.G."/>
            <person name="Martin F."/>
            <person name="Kauserud H."/>
        </authorList>
    </citation>
    <scope>NUCLEOTIDE SEQUENCE</scope>
    <source>
        <strain evidence="2">CBHHK200</strain>
    </source>
</reference>
<evidence type="ECO:0000313" key="2">
    <source>
        <dbReference type="EMBL" id="KAJ7021840.1"/>
    </source>
</evidence>
<protein>
    <submittedName>
        <fullName evidence="2">Uncharacterized protein</fullName>
    </submittedName>
</protein>
<evidence type="ECO:0000256" key="1">
    <source>
        <dbReference type="SAM" id="MobiDB-lite"/>
    </source>
</evidence>
<name>A0AAD6S6L9_9AGAR</name>
<keyword evidence="3" id="KW-1185">Reference proteome</keyword>
<evidence type="ECO:0000313" key="3">
    <source>
        <dbReference type="Proteomes" id="UP001218188"/>
    </source>
</evidence>
<dbReference type="Proteomes" id="UP001218188">
    <property type="component" value="Unassembled WGS sequence"/>
</dbReference>
<dbReference type="AlphaFoldDB" id="A0AAD6S6L9"/>
<dbReference type="EMBL" id="JARJCM010000222">
    <property type="protein sequence ID" value="KAJ7021840.1"/>
    <property type="molecule type" value="Genomic_DNA"/>
</dbReference>
<organism evidence="2 3">
    <name type="scientific">Mycena alexandri</name>
    <dbReference type="NCBI Taxonomy" id="1745969"/>
    <lineage>
        <taxon>Eukaryota</taxon>
        <taxon>Fungi</taxon>
        <taxon>Dikarya</taxon>
        <taxon>Basidiomycota</taxon>
        <taxon>Agaricomycotina</taxon>
        <taxon>Agaricomycetes</taxon>
        <taxon>Agaricomycetidae</taxon>
        <taxon>Agaricales</taxon>
        <taxon>Marasmiineae</taxon>
        <taxon>Mycenaceae</taxon>
        <taxon>Mycena</taxon>
    </lineage>
</organism>